<proteinExistence type="predicted"/>
<organism evidence="1 2">
    <name type="scientific">Streptococcus canis FSL Z3-227</name>
    <dbReference type="NCBI Taxonomy" id="482234"/>
    <lineage>
        <taxon>Bacteria</taxon>
        <taxon>Bacillati</taxon>
        <taxon>Bacillota</taxon>
        <taxon>Bacilli</taxon>
        <taxon>Lactobacillales</taxon>
        <taxon>Streptococcaceae</taxon>
        <taxon>Streptococcus</taxon>
    </lineage>
</organism>
<evidence type="ECO:0000313" key="1">
    <source>
        <dbReference type="EMBL" id="EIQ82085.1"/>
    </source>
</evidence>
<gene>
    <name evidence="1" type="ORF">SCAZ3_06910</name>
</gene>
<protein>
    <submittedName>
        <fullName evidence="1">Uncharacterized protein</fullName>
    </submittedName>
</protein>
<evidence type="ECO:0000313" key="2">
    <source>
        <dbReference type="Proteomes" id="UP000004423"/>
    </source>
</evidence>
<dbReference type="AlphaFoldDB" id="A0AAV3FTP6"/>
<comment type="caution">
    <text evidence="1">The sequence shown here is derived from an EMBL/GenBank/DDBJ whole genome shotgun (WGS) entry which is preliminary data.</text>
</comment>
<reference evidence="1 2" key="1">
    <citation type="journal article" date="2012" name="PLoS ONE">
        <title>Gene Repertoire Evolution of Streptococcus pyogenes Inferred from Phylogenomic Analysis with Streptococcus canis and Streptococcus dysgalactiae.</title>
        <authorList>
            <person name="Lefebure T."/>
            <person name="Richards V.P."/>
            <person name="Lang P."/>
            <person name="Pavinski-Bitar P."/>
            <person name="Stanhope M.J."/>
        </authorList>
    </citation>
    <scope>NUCLEOTIDE SEQUENCE [LARGE SCALE GENOMIC DNA]</scope>
    <source>
        <strain evidence="1 2">FSL Z3-227</strain>
    </source>
</reference>
<dbReference type="Proteomes" id="UP000004423">
    <property type="component" value="Unassembled WGS sequence"/>
</dbReference>
<name>A0AAV3FTP6_STRCB</name>
<dbReference type="EMBL" id="AIDX01000001">
    <property type="protein sequence ID" value="EIQ82085.1"/>
    <property type="molecule type" value="Genomic_DNA"/>
</dbReference>
<accession>A0AAV3FTP6</accession>
<sequence length="36" mass="4115">MILINYTKAKEEHFELIPLSIAQLVQYPPALSEVKS</sequence>